<dbReference type="CDD" id="cd06150">
    <property type="entry name" value="YjgF_YER057c_UK114_like_2"/>
    <property type="match status" value="1"/>
</dbReference>
<dbReference type="Pfam" id="PF01042">
    <property type="entry name" value="Ribonuc_L-PSP"/>
    <property type="match status" value="1"/>
</dbReference>
<dbReference type="InterPro" id="IPR035709">
    <property type="entry name" value="YoaB-like"/>
</dbReference>
<proteinExistence type="predicted"/>
<reference evidence="1 2" key="1">
    <citation type="submission" date="2020-05" db="EMBL/GenBank/DDBJ databases">
        <title>Compete genome of Limnobacter sp. SAORIC-580.</title>
        <authorList>
            <person name="Song J."/>
            <person name="Cho J.-C."/>
        </authorList>
    </citation>
    <scope>NUCLEOTIDE SEQUENCE [LARGE SCALE GENOMIC DNA]</scope>
    <source>
        <strain evidence="1 2">SAORIC-580</strain>
    </source>
</reference>
<dbReference type="PANTHER" id="PTHR47328:SF1">
    <property type="entry name" value="RUTC FAMILY PROTEIN YOAB"/>
    <property type="match status" value="1"/>
</dbReference>
<organism evidence="1 2">
    <name type="scientific">Limnobacter profundi</name>
    <dbReference type="NCBI Taxonomy" id="2732163"/>
    <lineage>
        <taxon>Bacteria</taxon>
        <taxon>Pseudomonadati</taxon>
        <taxon>Pseudomonadota</taxon>
        <taxon>Betaproteobacteria</taxon>
        <taxon>Burkholderiales</taxon>
        <taxon>Burkholderiaceae</taxon>
        <taxon>Limnobacter</taxon>
    </lineage>
</organism>
<dbReference type="Proteomes" id="UP000501130">
    <property type="component" value="Chromosome"/>
</dbReference>
<dbReference type="InterPro" id="IPR006175">
    <property type="entry name" value="YjgF/YER057c/UK114"/>
</dbReference>
<name>A0ABX6N7H8_9BURK</name>
<sequence length="130" mass="14280">MFKFHEGGPVIHRQGTTKRYSDSTSFNGVVYLVEVPSTEEGDIQAQTRDLLNSLERTMAGAGTDKSHLLLVQVYLTNMVRDYEGFNAVWDAWLPEGTAPSRACVEVKGLAKPGWKVELVVTAAVNPDLLA</sequence>
<protein>
    <submittedName>
        <fullName evidence="1">RidA family protein</fullName>
    </submittedName>
</protein>
<gene>
    <name evidence="1" type="ORF">HKT17_12100</name>
</gene>
<dbReference type="PANTHER" id="PTHR47328">
    <property type="match status" value="1"/>
</dbReference>
<dbReference type="EMBL" id="CP053084">
    <property type="protein sequence ID" value="QJR30387.1"/>
    <property type="molecule type" value="Genomic_DNA"/>
</dbReference>
<dbReference type="Gene3D" id="3.30.1330.40">
    <property type="entry name" value="RutC-like"/>
    <property type="match status" value="1"/>
</dbReference>
<evidence type="ECO:0000313" key="1">
    <source>
        <dbReference type="EMBL" id="QJR30387.1"/>
    </source>
</evidence>
<evidence type="ECO:0000313" key="2">
    <source>
        <dbReference type="Proteomes" id="UP000501130"/>
    </source>
</evidence>
<accession>A0ABX6N7H8</accession>
<keyword evidence="2" id="KW-1185">Reference proteome</keyword>
<dbReference type="InterPro" id="IPR035959">
    <property type="entry name" value="RutC-like_sf"/>
</dbReference>
<dbReference type="SUPFAM" id="SSF55298">
    <property type="entry name" value="YjgF-like"/>
    <property type="match status" value="1"/>
</dbReference>